<evidence type="ECO:0000256" key="5">
    <source>
        <dbReference type="ARBA" id="ARBA00022989"/>
    </source>
</evidence>
<feature type="domain" description="EamA" evidence="8">
    <location>
        <begin position="11"/>
        <end position="149"/>
    </location>
</feature>
<evidence type="ECO:0000256" key="2">
    <source>
        <dbReference type="ARBA" id="ARBA00007362"/>
    </source>
</evidence>
<evidence type="ECO:0000256" key="1">
    <source>
        <dbReference type="ARBA" id="ARBA00004651"/>
    </source>
</evidence>
<dbReference type="EMBL" id="LQRA01000024">
    <property type="protein sequence ID" value="KZE83479.1"/>
    <property type="molecule type" value="Genomic_DNA"/>
</dbReference>
<sequence length="317" mass="34834">MLKKSFQGRNLGLALIIIGAGCWGLSSPMMEWLFSHQKMSSAALLQFRFMLSGVILLLIAMGRKQNIWKVWTDFRMALSLIIFSVCGIMVLQYAFISTVETGNAVTATLFQFLSPAVVMIVLAFKKRKPPTWIETVLVSLCIIGLFFMVTNGSLAGISLSPKAVGWGLATAVAFAFYTLFPVPLIRRWGGTLVLGWGMLIGGIVFNALPVSGGFYSAVQGMDAISWILMLFIVLFGTCLAFLFYLESLHYLEPAETNTLSVMEPLVTIVVSMLWLAEPLKFFQIMGGLFIVASSVLLSVKPWDKRVRGGERTASEGV</sequence>
<dbReference type="InterPro" id="IPR000620">
    <property type="entry name" value="EamA_dom"/>
</dbReference>
<evidence type="ECO:0000313" key="9">
    <source>
        <dbReference type="EMBL" id="KZE83479.1"/>
    </source>
</evidence>
<feature type="transmembrane region" description="Helical" evidence="7">
    <location>
        <begin position="102"/>
        <end position="124"/>
    </location>
</feature>
<reference evidence="10" key="1">
    <citation type="submission" date="2016-01" db="EMBL/GenBank/DDBJ databases">
        <title>Draft genome of Chromobacterium sp. F49.</title>
        <authorList>
            <person name="Hong K.W."/>
        </authorList>
    </citation>
    <scope>NUCLEOTIDE SEQUENCE [LARGE SCALE GENOMIC DNA]</scope>
    <source>
        <strain evidence="10">M63</strain>
    </source>
</reference>
<dbReference type="AlphaFoldDB" id="A0A164AB34"/>
<keyword evidence="6 7" id="KW-0472">Membrane</keyword>
<feature type="domain" description="EamA" evidence="8">
    <location>
        <begin position="163"/>
        <end position="298"/>
    </location>
</feature>
<keyword evidence="3" id="KW-1003">Cell membrane</keyword>
<gene>
    <name evidence="9" type="ORF">AV654_07840</name>
</gene>
<keyword evidence="10" id="KW-1185">Reference proteome</keyword>
<feature type="transmembrane region" description="Helical" evidence="7">
    <location>
        <begin position="74"/>
        <end position="96"/>
    </location>
</feature>
<proteinExistence type="inferred from homology"/>
<protein>
    <recommendedName>
        <fullName evidence="8">EamA domain-containing protein</fullName>
    </recommendedName>
</protein>
<evidence type="ECO:0000256" key="3">
    <source>
        <dbReference type="ARBA" id="ARBA00022475"/>
    </source>
</evidence>
<keyword evidence="5 7" id="KW-1133">Transmembrane helix</keyword>
<feature type="transmembrane region" description="Helical" evidence="7">
    <location>
        <begin position="281"/>
        <end position="299"/>
    </location>
</feature>
<evidence type="ECO:0000256" key="4">
    <source>
        <dbReference type="ARBA" id="ARBA00022692"/>
    </source>
</evidence>
<dbReference type="RefSeq" id="WP_063178112.1">
    <property type="nucleotide sequence ID" value="NZ_LQRA01000024.1"/>
</dbReference>
<dbReference type="InterPro" id="IPR050638">
    <property type="entry name" value="AA-Vitamin_Transporters"/>
</dbReference>
<comment type="similarity">
    <text evidence="2">Belongs to the EamA transporter family.</text>
</comment>
<evidence type="ECO:0000313" key="10">
    <source>
        <dbReference type="Proteomes" id="UP000076563"/>
    </source>
</evidence>
<dbReference type="OrthoDB" id="9810818at2"/>
<name>A0A164AB34_9BACL</name>
<organism evidence="9 10">
    <name type="scientific">Paenibacillus elgii</name>
    <dbReference type="NCBI Taxonomy" id="189691"/>
    <lineage>
        <taxon>Bacteria</taxon>
        <taxon>Bacillati</taxon>
        <taxon>Bacillota</taxon>
        <taxon>Bacilli</taxon>
        <taxon>Bacillales</taxon>
        <taxon>Paenibacillaceae</taxon>
        <taxon>Paenibacillus</taxon>
    </lineage>
</organism>
<comment type="caution">
    <text evidence="9">The sequence shown here is derived from an EMBL/GenBank/DDBJ whole genome shotgun (WGS) entry which is preliminary data.</text>
</comment>
<evidence type="ECO:0000259" key="8">
    <source>
        <dbReference type="Pfam" id="PF00892"/>
    </source>
</evidence>
<comment type="subcellular location">
    <subcellularLocation>
        <location evidence="1">Cell membrane</location>
        <topology evidence="1">Multi-pass membrane protein</topology>
    </subcellularLocation>
</comment>
<feature type="transmembrane region" description="Helical" evidence="7">
    <location>
        <begin position="163"/>
        <end position="180"/>
    </location>
</feature>
<dbReference type="PANTHER" id="PTHR32322:SF18">
    <property type="entry name" value="S-ADENOSYLMETHIONINE_S-ADENOSYLHOMOCYSTEINE TRANSPORTER"/>
    <property type="match status" value="1"/>
</dbReference>
<feature type="transmembrane region" description="Helical" evidence="7">
    <location>
        <begin position="136"/>
        <end position="157"/>
    </location>
</feature>
<feature type="transmembrane region" description="Helical" evidence="7">
    <location>
        <begin position="12"/>
        <end position="30"/>
    </location>
</feature>
<evidence type="ECO:0000256" key="7">
    <source>
        <dbReference type="SAM" id="Phobius"/>
    </source>
</evidence>
<dbReference type="InterPro" id="IPR037185">
    <property type="entry name" value="EmrE-like"/>
</dbReference>
<dbReference type="Pfam" id="PF00892">
    <property type="entry name" value="EamA"/>
    <property type="match status" value="2"/>
</dbReference>
<feature type="transmembrane region" description="Helical" evidence="7">
    <location>
        <begin position="192"/>
        <end position="217"/>
    </location>
</feature>
<feature type="transmembrane region" description="Helical" evidence="7">
    <location>
        <begin position="257"/>
        <end position="275"/>
    </location>
</feature>
<dbReference type="PANTHER" id="PTHR32322">
    <property type="entry name" value="INNER MEMBRANE TRANSPORTER"/>
    <property type="match status" value="1"/>
</dbReference>
<accession>A0A164AB34</accession>
<feature type="transmembrane region" description="Helical" evidence="7">
    <location>
        <begin position="223"/>
        <end position="245"/>
    </location>
</feature>
<dbReference type="PROSITE" id="PS51257">
    <property type="entry name" value="PROKAR_LIPOPROTEIN"/>
    <property type="match status" value="1"/>
</dbReference>
<feature type="transmembrane region" description="Helical" evidence="7">
    <location>
        <begin position="42"/>
        <end position="62"/>
    </location>
</feature>
<dbReference type="Gene3D" id="1.10.3730.20">
    <property type="match status" value="1"/>
</dbReference>
<keyword evidence="4 7" id="KW-0812">Transmembrane</keyword>
<dbReference type="Proteomes" id="UP000076563">
    <property type="component" value="Unassembled WGS sequence"/>
</dbReference>
<dbReference type="GO" id="GO:0005886">
    <property type="term" value="C:plasma membrane"/>
    <property type="evidence" value="ECO:0007669"/>
    <property type="project" value="UniProtKB-SubCell"/>
</dbReference>
<dbReference type="SUPFAM" id="SSF103481">
    <property type="entry name" value="Multidrug resistance efflux transporter EmrE"/>
    <property type="match status" value="2"/>
</dbReference>
<evidence type="ECO:0000256" key="6">
    <source>
        <dbReference type="ARBA" id="ARBA00023136"/>
    </source>
</evidence>